<dbReference type="RefSeq" id="XP_015461516.2">
    <property type="nucleotide sequence ID" value="XM_015606030.3"/>
</dbReference>
<reference evidence="3" key="2">
    <citation type="journal article" date="2014" name="Nat. Commun.">
        <title>The cavefish genome reveals candidate genes for eye loss.</title>
        <authorList>
            <person name="McGaugh S.E."/>
            <person name="Gross J.B."/>
            <person name="Aken B."/>
            <person name="Blin M."/>
            <person name="Borowsky R."/>
            <person name="Chalopin D."/>
            <person name="Hinaux H."/>
            <person name="Jeffery W.R."/>
            <person name="Keene A."/>
            <person name="Ma L."/>
            <person name="Minx P."/>
            <person name="Murphy D."/>
            <person name="O'Quin K.E."/>
            <person name="Retaux S."/>
            <person name="Rohner N."/>
            <person name="Searle S.M."/>
            <person name="Stahl B.A."/>
            <person name="Tabin C."/>
            <person name="Volff J.N."/>
            <person name="Yoshizawa M."/>
            <person name="Warren W.C."/>
        </authorList>
    </citation>
    <scope>NUCLEOTIDE SEQUENCE [LARGE SCALE GENOMIC DNA]</scope>
    <source>
        <strain evidence="3">female</strain>
    </source>
</reference>
<proteinExistence type="inferred from homology"/>
<dbReference type="Pfam" id="PF04749">
    <property type="entry name" value="PLAC8"/>
    <property type="match status" value="1"/>
</dbReference>
<protein>
    <submittedName>
        <fullName evidence="2">Cell number regulator 5-like</fullName>
    </submittedName>
</protein>
<dbReference type="GeneID" id="103037604"/>
<organism evidence="2 3">
    <name type="scientific">Astyanax mexicanus</name>
    <name type="common">Blind cave fish</name>
    <name type="synonym">Astyanax fasciatus mexicanus</name>
    <dbReference type="NCBI Taxonomy" id="7994"/>
    <lineage>
        <taxon>Eukaryota</taxon>
        <taxon>Metazoa</taxon>
        <taxon>Chordata</taxon>
        <taxon>Craniata</taxon>
        <taxon>Vertebrata</taxon>
        <taxon>Euteleostomi</taxon>
        <taxon>Actinopterygii</taxon>
        <taxon>Neopterygii</taxon>
        <taxon>Teleostei</taxon>
        <taxon>Ostariophysi</taxon>
        <taxon>Characiformes</taxon>
        <taxon>Characoidei</taxon>
        <taxon>Acestrorhamphidae</taxon>
        <taxon>Acestrorhamphinae</taxon>
        <taxon>Astyanax</taxon>
    </lineage>
</organism>
<reference evidence="3" key="1">
    <citation type="submission" date="2013-03" db="EMBL/GenBank/DDBJ databases">
        <authorList>
            <person name="Jeffery W."/>
            <person name="Warren W."/>
            <person name="Wilson R.K."/>
        </authorList>
    </citation>
    <scope>NUCLEOTIDE SEQUENCE</scope>
    <source>
        <strain evidence="3">female</strain>
    </source>
</reference>
<dbReference type="KEGG" id="amex:103037604"/>
<dbReference type="AlphaFoldDB" id="A0A3B1KBR9"/>
<dbReference type="Proteomes" id="UP000018467">
    <property type="component" value="Unassembled WGS sequence"/>
</dbReference>
<accession>A0A3B1KBR9</accession>
<evidence type="ECO:0000313" key="2">
    <source>
        <dbReference type="Ensembl" id="ENSAMXP00000051371.1"/>
    </source>
</evidence>
<evidence type="ECO:0000256" key="1">
    <source>
        <dbReference type="ARBA" id="ARBA00009024"/>
    </source>
</evidence>
<name>A0A3B1KBR9_ASTMX</name>
<reference evidence="2" key="4">
    <citation type="submission" date="2025-09" db="UniProtKB">
        <authorList>
            <consortium name="Ensembl"/>
        </authorList>
    </citation>
    <scope>IDENTIFICATION</scope>
</reference>
<dbReference type="GeneTree" id="ENSGT00940000163701"/>
<dbReference type="PANTHER" id="PTHR15907">
    <property type="entry name" value="DUF614 FAMILY PROTEIN-RELATED"/>
    <property type="match status" value="1"/>
</dbReference>
<dbReference type="InterPro" id="IPR006461">
    <property type="entry name" value="PLAC_motif_containing"/>
</dbReference>
<keyword evidence="3" id="KW-1185">Reference proteome</keyword>
<reference evidence="2" key="3">
    <citation type="submission" date="2025-08" db="UniProtKB">
        <authorList>
            <consortium name="Ensembl"/>
        </authorList>
    </citation>
    <scope>IDENTIFICATION</scope>
</reference>
<comment type="similarity">
    <text evidence="1">Belongs to the cornifelin family.</text>
</comment>
<dbReference type="Bgee" id="ENSAMXG00000030388">
    <property type="expression patterns" value="Expressed in mesonephros and 2 other cell types or tissues"/>
</dbReference>
<sequence>MSVYANHYDLQSKFLICIQIAHNRGIISLNTRIQYRHSEAHLQLEVHCLEFKTLKLAQHTTMAVLASNVVFQQPQPMSVVAVKSEQWSTGICDCFDDCYVCCFASFCFPVFACSTASDFGECACLPMLDICCLTTQCVGLGIYTPPISISLRSSVRHRYGIQGDLASDCLYATFCNICSWCQMSREIRRRRTVFTLISTQPAVIAPAPVAMAVASQSTVVSQSTVSTTLTG</sequence>
<dbReference type="NCBIfam" id="TIGR01571">
    <property type="entry name" value="A_thal_Cys_rich"/>
    <property type="match status" value="1"/>
</dbReference>
<dbReference type="Ensembl" id="ENSAMXT00000042312.1">
    <property type="protein sequence ID" value="ENSAMXP00000051371.1"/>
    <property type="gene ID" value="ENSAMXG00000030388.1"/>
</dbReference>
<dbReference type="InParanoid" id="A0A3B1KBR9"/>
<evidence type="ECO:0000313" key="3">
    <source>
        <dbReference type="Proteomes" id="UP000018467"/>
    </source>
</evidence>